<organism evidence="2 3">
    <name type="scientific">Actinokineospora alba</name>
    <dbReference type="NCBI Taxonomy" id="504798"/>
    <lineage>
        <taxon>Bacteria</taxon>
        <taxon>Bacillati</taxon>
        <taxon>Actinomycetota</taxon>
        <taxon>Actinomycetes</taxon>
        <taxon>Pseudonocardiales</taxon>
        <taxon>Pseudonocardiaceae</taxon>
        <taxon>Actinokineospora</taxon>
    </lineage>
</organism>
<dbReference type="PROSITE" id="PS51704">
    <property type="entry name" value="GP_PDE"/>
    <property type="match status" value="1"/>
</dbReference>
<dbReference type="PANTHER" id="PTHR46211:SF13">
    <property type="entry name" value="GLYCEROPHOSPHODIESTER PHOSPHODIESTERASE 1-RELATED"/>
    <property type="match status" value="1"/>
</dbReference>
<dbReference type="InterPro" id="IPR030395">
    <property type="entry name" value="GP_PDE_dom"/>
</dbReference>
<dbReference type="Pfam" id="PF03009">
    <property type="entry name" value="GDPD"/>
    <property type="match status" value="1"/>
</dbReference>
<gene>
    <name evidence="2" type="ORF">SAMN05192558_1197</name>
</gene>
<dbReference type="GO" id="GO:0008081">
    <property type="term" value="F:phosphoric diester hydrolase activity"/>
    <property type="evidence" value="ECO:0007669"/>
    <property type="project" value="InterPro"/>
</dbReference>
<dbReference type="InterPro" id="IPR017946">
    <property type="entry name" value="PLC-like_Pdiesterase_TIM-brl"/>
</dbReference>
<accession>A0A1H0W9S5</accession>
<dbReference type="PANTHER" id="PTHR46211">
    <property type="entry name" value="GLYCEROPHOSPHORYL DIESTER PHOSPHODIESTERASE"/>
    <property type="match status" value="1"/>
</dbReference>
<dbReference type="OrthoDB" id="9758957at2"/>
<keyword evidence="3" id="KW-1185">Reference proteome</keyword>
<dbReference type="Gene3D" id="3.20.20.190">
    <property type="entry name" value="Phosphatidylinositol (PI) phosphodiesterase"/>
    <property type="match status" value="1"/>
</dbReference>
<dbReference type="Proteomes" id="UP000199651">
    <property type="component" value="Unassembled WGS sequence"/>
</dbReference>
<dbReference type="GO" id="GO:0006629">
    <property type="term" value="P:lipid metabolic process"/>
    <property type="evidence" value="ECO:0007669"/>
    <property type="project" value="InterPro"/>
</dbReference>
<dbReference type="STRING" id="504798.SAMN05421871_11599"/>
<evidence type="ECO:0000259" key="1">
    <source>
        <dbReference type="PROSITE" id="PS51704"/>
    </source>
</evidence>
<dbReference type="AlphaFoldDB" id="A0A1H0W9S5"/>
<dbReference type="EMBL" id="FNJB01000019">
    <property type="protein sequence ID" value="SDP87313.1"/>
    <property type="molecule type" value="Genomic_DNA"/>
</dbReference>
<reference evidence="3" key="1">
    <citation type="submission" date="2016-10" db="EMBL/GenBank/DDBJ databases">
        <authorList>
            <person name="Varghese N."/>
            <person name="Submissions S."/>
        </authorList>
    </citation>
    <scope>NUCLEOTIDE SEQUENCE [LARGE SCALE GENOMIC DNA]</scope>
    <source>
        <strain evidence="3">IBRC-M 10655</strain>
    </source>
</reference>
<proteinExistence type="predicted"/>
<protein>
    <submittedName>
        <fullName evidence="2">Glycerophosphoryl diester phosphodiesterase</fullName>
    </submittedName>
</protein>
<evidence type="ECO:0000313" key="3">
    <source>
        <dbReference type="Proteomes" id="UP000199651"/>
    </source>
</evidence>
<dbReference type="SUPFAM" id="SSF51695">
    <property type="entry name" value="PLC-like phosphodiesterases"/>
    <property type="match status" value="1"/>
</dbReference>
<sequence length="244" mass="26416">MIPRVQLVAHRGASALRPEHTLAAFELALEQGADALECDVRLTSDGHLVCVHDRTVNRTTGTTGVVSELTLAQLSELDFGGERGVVTLRTLVELALDHKAGLFIETKHPVRFAGRVETELVALLDEHGLAEQPTKDDSPVVVMSFSTRAVRRVRALAPSVPTVLLIDRMWPWLRAGAQPAFADYTGPGLSLLRADPGYVARAAAAGHGTYVWTVDDPEDIRFCRDIGVRWLATNDPAAARTALA</sequence>
<evidence type="ECO:0000313" key="2">
    <source>
        <dbReference type="EMBL" id="SDP87313.1"/>
    </source>
</evidence>
<feature type="domain" description="GP-PDE" evidence="1">
    <location>
        <begin position="5"/>
        <end position="243"/>
    </location>
</feature>
<name>A0A1H0W9S5_9PSEU</name>